<evidence type="ECO:0000256" key="2">
    <source>
        <dbReference type="SAM" id="SignalP"/>
    </source>
</evidence>
<keyword evidence="1" id="KW-0812">Transmembrane</keyword>
<keyword evidence="1" id="KW-1133">Transmembrane helix</keyword>
<keyword evidence="3" id="KW-1185">Reference proteome</keyword>
<evidence type="ECO:0000313" key="3">
    <source>
        <dbReference type="Proteomes" id="UP000095282"/>
    </source>
</evidence>
<feature type="transmembrane region" description="Helical" evidence="1">
    <location>
        <begin position="100"/>
        <end position="123"/>
    </location>
</feature>
<keyword evidence="2" id="KW-0732">Signal</keyword>
<dbReference type="Proteomes" id="UP000095282">
    <property type="component" value="Unplaced"/>
</dbReference>
<evidence type="ECO:0000313" key="4">
    <source>
        <dbReference type="WBParaSite" id="Csp11.Scaffold630.g18626.t1"/>
    </source>
</evidence>
<sequence length="199" mass="22777">MLSFYLAFSLLCSSGFLLPSFSNQDNVEEANTCFFWHLVTLWVFSGICLCLHAYLDFFHPDSNEISEKAYRRNCGIGLAALIVCVSLQQASFWLIHSDFWLGYCIFLSTHFLSFVILRGLVYPGMEEYGIQYNRILEYLFFGIILTACSTEIMARIQVYQGIWTIHAFYNGCITILLVDLHALLANSLTVYTDRVGDHV</sequence>
<evidence type="ECO:0000256" key="1">
    <source>
        <dbReference type="SAM" id="Phobius"/>
    </source>
</evidence>
<feature type="chain" id="PRO_5009309237" evidence="2">
    <location>
        <begin position="23"/>
        <end position="199"/>
    </location>
</feature>
<keyword evidence="1" id="KW-0472">Membrane</keyword>
<reference evidence="4" key="1">
    <citation type="submission" date="2016-11" db="UniProtKB">
        <authorList>
            <consortium name="WormBaseParasite"/>
        </authorList>
    </citation>
    <scope>IDENTIFICATION</scope>
</reference>
<feature type="transmembrane region" description="Helical" evidence="1">
    <location>
        <begin position="162"/>
        <end position="184"/>
    </location>
</feature>
<accession>A0A1I7URI4</accession>
<dbReference type="eggNOG" id="ENOG502TIX4">
    <property type="taxonomic scope" value="Eukaryota"/>
</dbReference>
<dbReference type="WBParaSite" id="Csp11.Scaffold630.g18626.t1">
    <property type="protein sequence ID" value="Csp11.Scaffold630.g18626.t1"/>
    <property type="gene ID" value="Csp11.Scaffold630.g18626"/>
</dbReference>
<dbReference type="AlphaFoldDB" id="A0A1I7URI4"/>
<organism evidence="3 4">
    <name type="scientific">Caenorhabditis tropicalis</name>
    <dbReference type="NCBI Taxonomy" id="1561998"/>
    <lineage>
        <taxon>Eukaryota</taxon>
        <taxon>Metazoa</taxon>
        <taxon>Ecdysozoa</taxon>
        <taxon>Nematoda</taxon>
        <taxon>Chromadorea</taxon>
        <taxon>Rhabditida</taxon>
        <taxon>Rhabditina</taxon>
        <taxon>Rhabditomorpha</taxon>
        <taxon>Rhabditoidea</taxon>
        <taxon>Rhabditidae</taxon>
        <taxon>Peloderinae</taxon>
        <taxon>Caenorhabditis</taxon>
    </lineage>
</organism>
<feature type="signal peptide" evidence="2">
    <location>
        <begin position="1"/>
        <end position="22"/>
    </location>
</feature>
<feature type="transmembrane region" description="Helical" evidence="1">
    <location>
        <begin position="135"/>
        <end position="156"/>
    </location>
</feature>
<protein>
    <submittedName>
        <fullName evidence="4">Post-GPI attachment to proteins factor 2-like</fullName>
    </submittedName>
</protein>
<feature type="transmembrane region" description="Helical" evidence="1">
    <location>
        <begin position="76"/>
        <end position="94"/>
    </location>
</feature>
<feature type="transmembrane region" description="Helical" evidence="1">
    <location>
        <begin position="34"/>
        <end position="55"/>
    </location>
</feature>
<proteinExistence type="predicted"/>
<name>A0A1I7URI4_9PELO</name>